<comment type="caution">
    <text evidence="2">The sequence shown here is derived from an EMBL/GenBank/DDBJ whole genome shotgun (WGS) entry which is preliminary data.</text>
</comment>
<dbReference type="Gene3D" id="1.10.10.10">
    <property type="entry name" value="Winged helix-like DNA-binding domain superfamily/Winged helix DNA-binding domain"/>
    <property type="match status" value="1"/>
</dbReference>
<dbReference type="Proteomes" id="UP000591071">
    <property type="component" value="Unassembled WGS sequence"/>
</dbReference>
<dbReference type="RefSeq" id="WP_059076395.1">
    <property type="nucleotide sequence ID" value="NZ_CP011940.1"/>
</dbReference>
<organism evidence="2 3">
    <name type="scientific">Megasphaera hexanoica</name>
    <dbReference type="NCBI Taxonomy" id="1675036"/>
    <lineage>
        <taxon>Bacteria</taxon>
        <taxon>Bacillati</taxon>
        <taxon>Bacillota</taxon>
        <taxon>Negativicutes</taxon>
        <taxon>Veillonellales</taxon>
        <taxon>Veillonellaceae</taxon>
        <taxon>Megasphaera</taxon>
    </lineage>
</organism>
<dbReference type="InterPro" id="IPR000944">
    <property type="entry name" value="Tscrpt_reg_Rrf2"/>
</dbReference>
<dbReference type="OrthoDB" id="213028at2"/>
<dbReference type="Proteomes" id="UP001605989">
    <property type="component" value="Unassembled WGS sequence"/>
</dbReference>
<dbReference type="KEGG" id="mhw:ACT01_01070"/>
<dbReference type="GO" id="GO:0005829">
    <property type="term" value="C:cytosol"/>
    <property type="evidence" value="ECO:0007669"/>
    <property type="project" value="TreeGrafter"/>
</dbReference>
<dbReference type="FunFam" id="1.10.10.10:FF:000138">
    <property type="entry name" value="Rrf2 family transcriptional regulator"/>
    <property type="match status" value="1"/>
</dbReference>
<evidence type="ECO:0000313" key="2">
    <source>
        <dbReference type="EMBL" id="NME29430.1"/>
    </source>
</evidence>
<dbReference type="InterPro" id="IPR036388">
    <property type="entry name" value="WH-like_DNA-bd_sf"/>
</dbReference>
<protein>
    <submittedName>
        <fullName evidence="2">Rrf2 family transcriptional regulator</fullName>
    </submittedName>
</protein>
<name>A0A848BVZ9_9FIRM</name>
<keyword evidence="4" id="KW-1185">Reference proteome</keyword>
<evidence type="ECO:0000313" key="1">
    <source>
        <dbReference type="EMBL" id="MFG6274180.1"/>
    </source>
</evidence>
<dbReference type="PANTHER" id="PTHR33221">
    <property type="entry name" value="WINGED HELIX-TURN-HELIX TRANSCRIPTIONAL REGULATOR, RRF2 FAMILY"/>
    <property type="match status" value="1"/>
</dbReference>
<dbReference type="InterPro" id="IPR036390">
    <property type="entry name" value="WH_DNA-bd_sf"/>
</dbReference>
<gene>
    <name evidence="1" type="ORF">ACGTZG_13395</name>
    <name evidence="2" type="ORF">HF872_12525</name>
</gene>
<dbReference type="GO" id="GO:0003700">
    <property type="term" value="F:DNA-binding transcription factor activity"/>
    <property type="evidence" value="ECO:0007669"/>
    <property type="project" value="TreeGrafter"/>
</dbReference>
<reference evidence="2 3" key="1">
    <citation type="submission" date="2020-04" db="EMBL/GenBank/DDBJ databases">
        <authorList>
            <person name="Hitch T.C.A."/>
            <person name="Wylensek D."/>
            <person name="Clavel T."/>
        </authorList>
    </citation>
    <scope>NUCLEOTIDE SEQUENCE [LARGE SCALE GENOMIC DNA]</scope>
    <source>
        <strain evidence="2 3">Oil-RF-744-FAT-WT-6-1</strain>
    </source>
</reference>
<dbReference type="EMBL" id="JBIEKR010000015">
    <property type="protein sequence ID" value="MFG6274180.1"/>
    <property type="molecule type" value="Genomic_DNA"/>
</dbReference>
<dbReference type="Pfam" id="PF02082">
    <property type="entry name" value="Rrf2"/>
    <property type="match status" value="1"/>
</dbReference>
<dbReference type="SUPFAM" id="SSF46785">
    <property type="entry name" value="Winged helix' DNA-binding domain"/>
    <property type="match status" value="1"/>
</dbReference>
<reference evidence="1 4" key="2">
    <citation type="submission" date="2024-10" db="EMBL/GenBank/DDBJ databases">
        <authorList>
            <person name="Sang B.-I."/>
            <person name="Prabhaharan D."/>
        </authorList>
    </citation>
    <scope>NUCLEOTIDE SEQUENCE [LARGE SCALE GENOMIC DNA]</scope>
    <source>
        <strain evidence="1 4">MH</strain>
    </source>
</reference>
<dbReference type="PROSITE" id="PS51197">
    <property type="entry name" value="HTH_RRF2_2"/>
    <property type="match status" value="1"/>
</dbReference>
<evidence type="ECO:0000313" key="4">
    <source>
        <dbReference type="Proteomes" id="UP001605989"/>
    </source>
</evidence>
<accession>A0A848BVZ9</accession>
<dbReference type="EMBL" id="JABAFG010000035">
    <property type="protein sequence ID" value="NME29430.1"/>
    <property type="molecule type" value="Genomic_DNA"/>
</dbReference>
<evidence type="ECO:0000313" key="3">
    <source>
        <dbReference type="Proteomes" id="UP000591071"/>
    </source>
</evidence>
<sequence length="147" mass="16632">MQISTKFTIAIHVLTAVRYFSGNYKVTSDFLAGSVGNNPVIIRNIMSQLREAGVIDIKRGPGGITLTRPLTEITFLDVYQAVEKKPDESLFHFHEHPNDKCPVGRNIHQSLEGILDDIQQKFEEELQKHTLQDVYDRAVQAISHEAM</sequence>
<proteinExistence type="predicted"/>
<dbReference type="AlphaFoldDB" id="A0A848BVZ9"/>
<dbReference type="PANTHER" id="PTHR33221:SF15">
    <property type="entry name" value="HTH-TYPE TRANSCRIPTIONAL REGULATOR YWGB-RELATED"/>
    <property type="match status" value="1"/>
</dbReference>